<evidence type="ECO:0000256" key="1">
    <source>
        <dbReference type="ARBA" id="ARBA00000085"/>
    </source>
</evidence>
<dbReference type="GO" id="GO:0005524">
    <property type="term" value="F:ATP binding"/>
    <property type="evidence" value="ECO:0007669"/>
    <property type="project" value="UniProtKB-KW"/>
</dbReference>
<feature type="domain" description="HAMP" evidence="16">
    <location>
        <begin position="455"/>
        <end position="507"/>
    </location>
</feature>
<evidence type="ECO:0000313" key="17">
    <source>
        <dbReference type="EMBL" id="AMX00773.1"/>
    </source>
</evidence>
<dbReference type="KEGG" id="rst:ATY39_16135"/>
<dbReference type="SUPFAM" id="SSF47384">
    <property type="entry name" value="Homodimeric domain of signal transducing histidine kinase"/>
    <property type="match status" value="1"/>
</dbReference>
<dbReference type="PANTHER" id="PTHR45528">
    <property type="entry name" value="SENSOR HISTIDINE KINASE CPXA"/>
    <property type="match status" value="1"/>
</dbReference>
<dbReference type="InterPro" id="IPR003661">
    <property type="entry name" value="HisK_dim/P_dom"/>
</dbReference>
<evidence type="ECO:0000256" key="9">
    <source>
        <dbReference type="ARBA" id="ARBA00022777"/>
    </source>
</evidence>
<evidence type="ECO:0000256" key="6">
    <source>
        <dbReference type="ARBA" id="ARBA00022679"/>
    </source>
</evidence>
<dbReference type="InterPro" id="IPR003660">
    <property type="entry name" value="HAMP_dom"/>
</dbReference>
<gene>
    <name evidence="17" type="ORF">ATY39_16135</name>
</gene>
<dbReference type="InterPro" id="IPR005467">
    <property type="entry name" value="His_kinase_dom"/>
</dbReference>
<dbReference type="EMBL" id="CP014806">
    <property type="protein sequence ID" value="AMX00773.1"/>
    <property type="molecule type" value="Genomic_DNA"/>
</dbReference>
<dbReference type="SMART" id="SM00388">
    <property type="entry name" value="HisKA"/>
    <property type="match status" value="1"/>
</dbReference>
<reference evidence="17 18" key="1">
    <citation type="journal article" date="2016" name="Genome Announc.">
        <title>Whole-Genome Sequence of Rummeliibacillus stabekisii Strain PP9 Isolated from Antarctic Soil.</title>
        <authorList>
            <person name="da Mota F.F."/>
            <person name="Vollu R.E."/>
            <person name="Jurelevicius D."/>
            <person name="Seldin L."/>
        </authorList>
    </citation>
    <scope>NUCLEOTIDE SEQUENCE [LARGE SCALE GENOMIC DNA]</scope>
    <source>
        <strain evidence="17 18">PP9</strain>
    </source>
</reference>
<evidence type="ECO:0000256" key="11">
    <source>
        <dbReference type="ARBA" id="ARBA00022989"/>
    </source>
</evidence>
<dbReference type="PROSITE" id="PS50109">
    <property type="entry name" value="HIS_KIN"/>
    <property type="match status" value="1"/>
</dbReference>
<comment type="catalytic activity">
    <reaction evidence="1">
        <text>ATP + protein L-histidine = ADP + protein N-phospho-L-histidine.</text>
        <dbReference type="EC" id="2.7.13.3"/>
    </reaction>
</comment>
<dbReference type="InterPro" id="IPR036890">
    <property type="entry name" value="HATPase_C_sf"/>
</dbReference>
<keyword evidence="5" id="KW-0597">Phosphoprotein</keyword>
<keyword evidence="9" id="KW-0418">Kinase</keyword>
<feature type="transmembrane region" description="Helical" evidence="14">
    <location>
        <begin position="7"/>
        <end position="24"/>
    </location>
</feature>
<evidence type="ECO:0000313" key="18">
    <source>
        <dbReference type="Proteomes" id="UP000076021"/>
    </source>
</evidence>
<dbReference type="STRING" id="241244.ATY39_16135"/>
<feature type="transmembrane region" description="Helical" evidence="14">
    <location>
        <begin position="308"/>
        <end position="328"/>
    </location>
</feature>
<dbReference type="GO" id="GO:0000155">
    <property type="term" value="F:phosphorelay sensor kinase activity"/>
    <property type="evidence" value="ECO:0007669"/>
    <property type="project" value="InterPro"/>
</dbReference>
<dbReference type="Gene3D" id="3.30.565.10">
    <property type="entry name" value="Histidine kinase-like ATPase, C-terminal domain"/>
    <property type="match status" value="1"/>
</dbReference>
<accession>A0A143HGG5</accession>
<evidence type="ECO:0000256" key="4">
    <source>
        <dbReference type="ARBA" id="ARBA00022475"/>
    </source>
</evidence>
<dbReference type="PANTHER" id="PTHR45528:SF1">
    <property type="entry name" value="SENSOR HISTIDINE KINASE CPXA"/>
    <property type="match status" value="1"/>
</dbReference>
<comment type="subcellular location">
    <subcellularLocation>
        <location evidence="2">Cell membrane</location>
        <topology evidence="2">Multi-pass membrane protein</topology>
    </subcellularLocation>
</comment>
<dbReference type="CDD" id="cd00082">
    <property type="entry name" value="HisKA"/>
    <property type="match status" value="1"/>
</dbReference>
<evidence type="ECO:0000256" key="13">
    <source>
        <dbReference type="ARBA" id="ARBA00023136"/>
    </source>
</evidence>
<organism evidence="17 18">
    <name type="scientific">Rummeliibacillus stabekisii</name>
    <dbReference type="NCBI Taxonomy" id="241244"/>
    <lineage>
        <taxon>Bacteria</taxon>
        <taxon>Bacillati</taxon>
        <taxon>Bacillota</taxon>
        <taxon>Bacilli</taxon>
        <taxon>Bacillales</taxon>
        <taxon>Caryophanaceae</taxon>
        <taxon>Rummeliibacillus</taxon>
    </lineage>
</organism>
<dbReference type="EC" id="2.7.13.3" evidence="3"/>
<feature type="transmembrane region" description="Helical" evidence="14">
    <location>
        <begin position="435"/>
        <end position="455"/>
    </location>
</feature>
<dbReference type="Pfam" id="PF00512">
    <property type="entry name" value="HisKA"/>
    <property type="match status" value="1"/>
</dbReference>
<dbReference type="PROSITE" id="PS50885">
    <property type="entry name" value="HAMP"/>
    <property type="match status" value="1"/>
</dbReference>
<evidence type="ECO:0000256" key="2">
    <source>
        <dbReference type="ARBA" id="ARBA00004651"/>
    </source>
</evidence>
<dbReference type="CDD" id="cd06225">
    <property type="entry name" value="HAMP"/>
    <property type="match status" value="1"/>
</dbReference>
<dbReference type="AlphaFoldDB" id="A0A143HGG5"/>
<keyword evidence="10" id="KW-0067">ATP-binding</keyword>
<evidence type="ECO:0000256" key="8">
    <source>
        <dbReference type="ARBA" id="ARBA00022741"/>
    </source>
</evidence>
<evidence type="ECO:0000256" key="14">
    <source>
        <dbReference type="SAM" id="Phobius"/>
    </source>
</evidence>
<reference evidence="18" key="2">
    <citation type="submission" date="2016-03" db="EMBL/GenBank/DDBJ databases">
        <authorList>
            <person name="Seldin L."/>
        </authorList>
    </citation>
    <scope>NUCLEOTIDE SEQUENCE [LARGE SCALE GENOMIC DNA]</scope>
    <source>
        <strain evidence="18">PP9</strain>
    </source>
</reference>
<name>A0A143HGG5_9BACL</name>
<keyword evidence="12" id="KW-0902">Two-component regulatory system</keyword>
<dbReference type="SMART" id="SM00387">
    <property type="entry name" value="HATPase_c"/>
    <property type="match status" value="1"/>
</dbReference>
<dbReference type="Pfam" id="PF02518">
    <property type="entry name" value="HATPase_c"/>
    <property type="match status" value="1"/>
</dbReference>
<feature type="transmembrane region" description="Helical" evidence="14">
    <location>
        <begin position="340"/>
        <end position="365"/>
    </location>
</feature>
<dbReference type="GO" id="GO:0005886">
    <property type="term" value="C:plasma membrane"/>
    <property type="evidence" value="ECO:0007669"/>
    <property type="project" value="UniProtKB-SubCell"/>
</dbReference>
<feature type="transmembrane region" description="Helical" evidence="14">
    <location>
        <begin position="266"/>
        <end position="287"/>
    </location>
</feature>
<evidence type="ECO:0000256" key="3">
    <source>
        <dbReference type="ARBA" id="ARBA00012438"/>
    </source>
</evidence>
<feature type="transmembrane region" description="Helical" evidence="14">
    <location>
        <begin position="411"/>
        <end position="429"/>
    </location>
</feature>
<keyword evidence="18" id="KW-1185">Reference proteome</keyword>
<keyword evidence="11 14" id="KW-1133">Transmembrane helix</keyword>
<dbReference type="InterPro" id="IPR050398">
    <property type="entry name" value="HssS/ArlS-like"/>
</dbReference>
<sequence>MKRNKYIAQLSLISIVLIGLYSFLEYGHQYFLKNFFESDTFQSDYDDFTHQLGSLVLNPADGDEAKKKIKVSSSEIEDYRNYYGSLGEQIANIKDQYRDRIQEAKDAKATTVEEALIKEREKKIKDITKNFEDDQYVRDKIIKIKEKDIDQYISDRENNKEYFFKYFSYYSYNLTDLETGQSFVKGNVKGDTAYTKQYNRTDDTLDLSLSSDDIVYEGSEGISYDVSNLLEQKTHRYTGSISISEKLFTQSSYYEEYKNFQFHKRLLYFIWLVSIFSIIALFLLRPFQLEIQKGRAFYQWIRKWPIDIRGIFIALNLFATLFAVILLSEHLVFTRIYGTFFNKAMFVFTFIFEFALLFVLVHLIIRQSMMLLKDLDTGEKRAKAIKGSILLHVIKDIQHLFLSRSIGLQSLALLIIVFLAGVGIVGVSMDGGGGAFLLYMFLFMFVATPATLVFLRRMGYLNRMMKQTEDMAKGRLSGDIPVRGKSPFAQHAANLNALREGVRSSITEQAKSERLKTELITNVSHDLRTPLTSIITYTDLLKNPALTEDERNSYIAILDKKSQRLKTLIEDLFEVSKMATGNIELHKQRVDLNQLVKQAVGEHEEEIEKANMSFRVQLSEEPLFAYVDGQKWWRVLDNLLINALKYTMEGTRVYITLEKVNDKAQFVIKNITKYEFGDQNVEELYERFKRADTARHTEGSGLGLAIAQSIVDLHQGSMEITIDGDLFKVVVSVPLERLY</sequence>
<dbReference type="FunFam" id="1.10.287.130:FF:000008">
    <property type="entry name" value="Two-component sensor histidine kinase"/>
    <property type="match status" value="1"/>
</dbReference>
<evidence type="ECO:0000256" key="12">
    <source>
        <dbReference type="ARBA" id="ARBA00023012"/>
    </source>
</evidence>
<dbReference type="RefSeq" id="WP_066791498.1">
    <property type="nucleotide sequence ID" value="NZ_CP014806.1"/>
</dbReference>
<keyword evidence="7 14" id="KW-0812">Transmembrane</keyword>
<keyword evidence="13 14" id="KW-0472">Membrane</keyword>
<evidence type="ECO:0000256" key="5">
    <source>
        <dbReference type="ARBA" id="ARBA00022553"/>
    </source>
</evidence>
<keyword evidence="4" id="KW-1003">Cell membrane</keyword>
<proteinExistence type="predicted"/>
<evidence type="ECO:0000259" key="15">
    <source>
        <dbReference type="PROSITE" id="PS50109"/>
    </source>
</evidence>
<evidence type="ECO:0000259" key="16">
    <source>
        <dbReference type="PROSITE" id="PS50885"/>
    </source>
</evidence>
<evidence type="ECO:0000256" key="7">
    <source>
        <dbReference type="ARBA" id="ARBA00022692"/>
    </source>
</evidence>
<protein>
    <recommendedName>
        <fullName evidence="3">histidine kinase</fullName>
        <ecNumber evidence="3">2.7.13.3</ecNumber>
    </recommendedName>
</protein>
<dbReference type="InterPro" id="IPR003594">
    <property type="entry name" value="HATPase_dom"/>
</dbReference>
<dbReference type="InterPro" id="IPR036097">
    <property type="entry name" value="HisK_dim/P_sf"/>
</dbReference>
<evidence type="ECO:0000256" key="10">
    <source>
        <dbReference type="ARBA" id="ARBA00022840"/>
    </source>
</evidence>
<dbReference type="Gene3D" id="1.10.287.130">
    <property type="match status" value="1"/>
</dbReference>
<feature type="domain" description="Histidine kinase" evidence="15">
    <location>
        <begin position="522"/>
        <end position="737"/>
    </location>
</feature>
<dbReference type="OrthoDB" id="9792991at2"/>
<keyword evidence="8" id="KW-0547">Nucleotide-binding</keyword>
<dbReference type="Proteomes" id="UP000076021">
    <property type="component" value="Chromosome"/>
</dbReference>
<dbReference type="SUPFAM" id="SSF55874">
    <property type="entry name" value="ATPase domain of HSP90 chaperone/DNA topoisomerase II/histidine kinase"/>
    <property type="match status" value="1"/>
</dbReference>
<keyword evidence="6" id="KW-0808">Transferase</keyword>